<dbReference type="SUPFAM" id="SSF56300">
    <property type="entry name" value="Metallo-dependent phosphatases"/>
    <property type="match status" value="1"/>
</dbReference>
<dbReference type="Proteomes" id="UP000030669">
    <property type="component" value="Unassembled WGS sequence"/>
</dbReference>
<dbReference type="InterPro" id="IPR029052">
    <property type="entry name" value="Metallo-depent_PP-like"/>
</dbReference>
<feature type="non-terminal residue" evidence="1">
    <location>
        <position position="130"/>
    </location>
</feature>
<dbReference type="InterPro" id="IPR000979">
    <property type="entry name" value="Phosphodiesterase_MJ0936/Vps29"/>
</dbReference>
<dbReference type="AlphaFoldDB" id="S7RMB5"/>
<dbReference type="EMBL" id="KB469305">
    <property type="protein sequence ID" value="EPQ53849.1"/>
    <property type="molecule type" value="Genomic_DNA"/>
</dbReference>
<dbReference type="PANTHER" id="PTHR11124">
    <property type="entry name" value="VACUOLAR SORTING PROTEIN VPS29"/>
    <property type="match status" value="1"/>
</dbReference>
<protein>
    <submittedName>
        <fullName evidence="1">Uncharacterized protein</fullName>
    </submittedName>
</protein>
<dbReference type="STRING" id="670483.S7RMB5"/>
<dbReference type="OrthoDB" id="10258130at2759"/>
<proteinExistence type="predicted"/>
<reference evidence="1 2" key="1">
    <citation type="journal article" date="2012" name="Science">
        <title>The Paleozoic origin of enzymatic lignin decomposition reconstructed from 31 fungal genomes.</title>
        <authorList>
            <person name="Floudas D."/>
            <person name="Binder M."/>
            <person name="Riley R."/>
            <person name="Barry K."/>
            <person name="Blanchette R.A."/>
            <person name="Henrissat B."/>
            <person name="Martinez A.T."/>
            <person name="Otillar R."/>
            <person name="Spatafora J.W."/>
            <person name="Yadav J.S."/>
            <person name="Aerts A."/>
            <person name="Benoit I."/>
            <person name="Boyd A."/>
            <person name="Carlson A."/>
            <person name="Copeland A."/>
            <person name="Coutinho P.M."/>
            <person name="de Vries R.P."/>
            <person name="Ferreira P."/>
            <person name="Findley K."/>
            <person name="Foster B."/>
            <person name="Gaskell J."/>
            <person name="Glotzer D."/>
            <person name="Gorecki P."/>
            <person name="Heitman J."/>
            <person name="Hesse C."/>
            <person name="Hori C."/>
            <person name="Igarashi K."/>
            <person name="Jurgens J.A."/>
            <person name="Kallen N."/>
            <person name="Kersten P."/>
            <person name="Kohler A."/>
            <person name="Kuees U."/>
            <person name="Kumar T.K.A."/>
            <person name="Kuo A."/>
            <person name="LaButti K."/>
            <person name="Larrondo L.F."/>
            <person name="Lindquist E."/>
            <person name="Ling A."/>
            <person name="Lombard V."/>
            <person name="Lucas S."/>
            <person name="Lundell T."/>
            <person name="Martin R."/>
            <person name="McLaughlin D.J."/>
            <person name="Morgenstern I."/>
            <person name="Morin E."/>
            <person name="Murat C."/>
            <person name="Nagy L.G."/>
            <person name="Nolan M."/>
            <person name="Ohm R.A."/>
            <person name="Patyshakuliyeva A."/>
            <person name="Rokas A."/>
            <person name="Ruiz-Duenas F.J."/>
            <person name="Sabat G."/>
            <person name="Salamov A."/>
            <person name="Samejima M."/>
            <person name="Schmutz J."/>
            <person name="Slot J.C."/>
            <person name="St John F."/>
            <person name="Stenlid J."/>
            <person name="Sun H."/>
            <person name="Sun S."/>
            <person name="Syed K."/>
            <person name="Tsang A."/>
            <person name="Wiebenga A."/>
            <person name="Young D."/>
            <person name="Pisabarro A."/>
            <person name="Eastwood D.C."/>
            <person name="Martin F."/>
            <person name="Cullen D."/>
            <person name="Grigoriev I.V."/>
            <person name="Hibbett D.S."/>
        </authorList>
    </citation>
    <scope>NUCLEOTIDE SEQUENCE [LARGE SCALE GENOMIC DNA]</scope>
    <source>
        <strain evidence="1 2">ATCC 11539</strain>
    </source>
</reference>
<accession>S7RMB5</accession>
<gene>
    <name evidence="1" type="ORF">GLOTRDRAFT_100747</name>
</gene>
<name>S7RMB5_GLOTA</name>
<dbReference type="RefSeq" id="XP_007868123.1">
    <property type="nucleotide sequence ID" value="XM_007869932.1"/>
</dbReference>
<dbReference type="eggNOG" id="KOG3325">
    <property type="taxonomic scope" value="Eukaryota"/>
</dbReference>
<dbReference type="GeneID" id="19298391"/>
<dbReference type="HOGENOM" id="CLU_1943112_0_0_1"/>
<evidence type="ECO:0000313" key="1">
    <source>
        <dbReference type="EMBL" id="EPQ53849.1"/>
    </source>
</evidence>
<keyword evidence="2" id="KW-1185">Reference proteome</keyword>
<organism evidence="1 2">
    <name type="scientific">Gloeophyllum trabeum (strain ATCC 11539 / FP-39264 / Madison 617)</name>
    <name type="common">Brown rot fungus</name>
    <dbReference type="NCBI Taxonomy" id="670483"/>
    <lineage>
        <taxon>Eukaryota</taxon>
        <taxon>Fungi</taxon>
        <taxon>Dikarya</taxon>
        <taxon>Basidiomycota</taxon>
        <taxon>Agaricomycotina</taxon>
        <taxon>Agaricomycetes</taxon>
        <taxon>Gloeophyllales</taxon>
        <taxon>Gloeophyllaceae</taxon>
        <taxon>Gloeophyllum</taxon>
    </lineage>
</organism>
<evidence type="ECO:0000313" key="2">
    <source>
        <dbReference type="Proteomes" id="UP000030669"/>
    </source>
</evidence>
<dbReference type="Gene3D" id="3.60.21.10">
    <property type="match status" value="1"/>
</dbReference>
<sequence length="130" mass="14300">MSATRRRTSGSRRRARGLRRGACCSPRWQLRLSAALPLSITVNHSPIKIDVVHGHQCIPTGDLDSLGATARQMDVESIFQAVEYDNHFFVNPGSATGAWTGACPVVVTYVYQLIDGEVRVETFKEAPRST</sequence>
<dbReference type="KEGG" id="gtr:GLOTRDRAFT_100747"/>